<keyword evidence="2" id="KW-1185">Reference proteome</keyword>
<evidence type="ECO:0000313" key="2">
    <source>
        <dbReference type="Proteomes" id="UP001177021"/>
    </source>
</evidence>
<accession>A0ACB0JN38</accession>
<proteinExistence type="predicted"/>
<reference evidence="1" key="1">
    <citation type="submission" date="2023-10" db="EMBL/GenBank/DDBJ databases">
        <authorList>
            <person name="Rodriguez Cubillos JULIANA M."/>
            <person name="De Vega J."/>
        </authorList>
    </citation>
    <scope>NUCLEOTIDE SEQUENCE</scope>
</reference>
<sequence length="507" mass="58050">MGDRLEVVVHHGGWFEEFDHNGYVGADVTWFVDEDYFSYFEFVGEIKKKLKYPSIDTMWFYDPQDVNELVLLEDDMDANRMKNIARMDGRIQLYLVHPMAEPEFIEAIEYGPIEGVNENGEGVNETGPTSPTERDKVGPTEGEQVTDKGKCVRIDDDVIDDWINEVEYEEDSEDSALGIHFDDSEEDCLLEDNFETVVDENVVDEPMTKGKGKKGKKVRQECNVSKPTSKKGRPKKKNNNSNIYNTSVVQGAQQTAQGDELFEQEDVGNIDKMTLRMKLRVVRMKMSMTQKGLVITNCRDYKWESGMYFACKEEFQEAIRCYAIQSQRAIKYKKNDKKRIRLICKSGCVWSAYCSHIPGQETWQLMFVKDEHKCNREPKVKMLSAKWLGKRLHKKVKENPNLKLIDIMEKTQQKWNLKISKSKASKARGIAFDLVDGPLCPHFQRAYICFKGCKESFLICRPIICLDGAFLKGYYGGQILAAIGRDPNDQMLPIAIDVVEGTTSSNG</sequence>
<comment type="caution">
    <text evidence="1">The sequence shown here is derived from an EMBL/GenBank/DDBJ whole genome shotgun (WGS) entry which is preliminary data.</text>
</comment>
<organism evidence="1 2">
    <name type="scientific">Trifolium pratense</name>
    <name type="common">Red clover</name>
    <dbReference type="NCBI Taxonomy" id="57577"/>
    <lineage>
        <taxon>Eukaryota</taxon>
        <taxon>Viridiplantae</taxon>
        <taxon>Streptophyta</taxon>
        <taxon>Embryophyta</taxon>
        <taxon>Tracheophyta</taxon>
        <taxon>Spermatophyta</taxon>
        <taxon>Magnoliopsida</taxon>
        <taxon>eudicotyledons</taxon>
        <taxon>Gunneridae</taxon>
        <taxon>Pentapetalae</taxon>
        <taxon>rosids</taxon>
        <taxon>fabids</taxon>
        <taxon>Fabales</taxon>
        <taxon>Fabaceae</taxon>
        <taxon>Papilionoideae</taxon>
        <taxon>50 kb inversion clade</taxon>
        <taxon>NPAAA clade</taxon>
        <taxon>Hologalegina</taxon>
        <taxon>IRL clade</taxon>
        <taxon>Trifolieae</taxon>
        <taxon>Trifolium</taxon>
    </lineage>
</organism>
<gene>
    <name evidence="1" type="ORF">MILVUS5_LOCUS14521</name>
</gene>
<dbReference type="EMBL" id="CASHSV030000098">
    <property type="protein sequence ID" value="CAJ2645667.1"/>
    <property type="molecule type" value="Genomic_DNA"/>
</dbReference>
<evidence type="ECO:0000313" key="1">
    <source>
        <dbReference type="EMBL" id="CAJ2645667.1"/>
    </source>
</evidence>
<name>A0ACB0JN38_TRIPR</name>
<protein>
    <submittedName>
        <fullName evidence="1">Uncharacterized protein</fullName>
    </submittedName>
</protein>
<dbReference type="Proteomes" id="UP001177021">
    <property type="component" value="Unassembled WGS sequence"/>
</dbReference>